<proteinExistence type="predicted"/>
<gene>
    <name evidence="2" type="ORF">JFN93_17405</name>
</gene>
<dbReference type="PANTHER" id="PTHR44591">
    <property type="entry name" value="STRESS RESPONSE REGULATOR PROTEIN 1"/>
    <property type="match status" value="1"/>
</dbReference>
<organism evidence="2 3">
    <name type="scientific">Geomesophilobacter sediminis</name>
    <dbReference type="NCBI Taxonomy" id="2798584"/>
    <lineage>
        <taxon>Bacteria</taxon>
        <taxon>Pseudomonadati</taxon>
        <taxon>Thermodesulfobacteriota</taxon>
        <taxon>Desulfuromonadia</taxon>
        <taxon>Geobacterales</taxon>
        <taxon>Geobacteraceae</taxon>
        <taxon>Geomesophilobacter</taxon>
    </lineage>
</organism>
<dbReference type="AlphaFoldDB" id="A0A8J7S6M0"/>
<reference evidence="2" key="1">
    <citation type="submission" date="2020-12" db="EMBL/GenBank/DDBJ databases">
        <title>Geomonas sp. Red875, isolated from river sediment.</title>
        <authorList>
            <person name="Xu Z."/>
            <person name="Zhang Z."/>
            <person name="Masuda Y."/>
            <person name="Itoh H."/>
            <person name="Senoo K."/>
        </authorList>
    </citation>
    <scope>NUCLEOTIDE SEQUENCE</scope>
    <source>
        <strain evidence="2">Red875</strain>
    </source>
</reference>
<dbReference type="RefSeq" id="WP_199385405.1">
    <property type="nucleotide sequence ID" value="NZ_JAEMHM010000014.1"/>
</dbReference>
<dbReference type="Proteomes" id="UP000636888">
    <property type="component" value="Unassembled WGS sequence"/>
</dbReference>
<evidence type="ECO:0000313" key="3">
    <source>
        <dbReference type="Proteomes" id="UP000636888"/>
    </source>
</evidence>
<evidence type="ECO:0000256" key="1">
    <source>
        <dbReference type="ARBA" id="ARBA00022553"/>
    </source>
</evidence>
<dbReference type="PANTHER" id="PTHR44591:SF25">
    <property type="entry name" value="CHEMOTAXIS TWO-COMPONENT RESPONSE REGULATOR"/>
    <property type="match status" value="1"/>
</dbReference>
<sequence>MIECDEREFWVMGLGANVERGAIICSYLAEGGHRCRTAKLPELGTCTPRAILLDISPYSDDGWGMLLEIKKNPQTRDIPVLPVYLSEAGQVGVVFPVAGFFTLPIENAYVNKKLTNLGLTDESEDYDLQVMLVTRRGEEPLQKVLEKTGFEIVNAYTGKEAIAVGTTVHPYMVFSSLMLPDMASFELLERLRLYPQTRNIPFFVLLKDTMEEGEKQAMSRAIDHLVRKNWLTRAEFLAFFKKSA</sequence>
<dbReference type="EMBL" id="JAEMHM010000014">
    <property type="protein sequence ID" value="MBJ6726491.1"/>
    <property type="molecule type" value="Genomic_DNA"/>
</dbReference>
<dbReference type="SUPFAM" id="SSF52172">
    <property type="entry name" value="CheY-like"/>
    <property type="match status" value="1"/>
</dbReference>
<comment type="caution">
    <text evidence="2">The sequence shown here is derived from an EMBL/GenBank/DDBJ whole genome shotgun (WGS) entry which is preliminary data.</text>
</comment>
<dbReference type="Gene3D" id="3.40.50.2300">
    <property type="match status" value="1"/>
</dbReference>
<protein>
    <submittedName>
        <fullName evidence="2">Response regulator</fullName>
    </submittedName>
</protein>
<accession>A0A8J7S6M0</accession>
<name>A0A8J7S6M0_9BACT</name>
<dbReference type="InterPro" id="IPR011006">
    <property type="entry name" value="CheY-like_superfamily"/>
</dbReference>
<dbReference type="InterPro" id="IPR050595">
    <property type="entry name" value="Bact_response_regulator"/>
</dbReference>
<evidence type="ECO:0000313" key="2">
    <source>
        <dbReference type="EMBL" id="MBJ6726491.1"/>
    </source>
</evidence>
<keyword evidence="3" id="KW-1185">Reference proteome</keyword>
<keyword evidence="1" id="KW-0597">Phosphoprotein</keyword>